<gene>
    <name evidence="1" type="ORF">H9652_14765</name>
</gene>
<dbReference type="RefSeq" id="WP_191796927.1">
    <property type="nucleotide sequence ID" value="NZ_JACSQQ010000027.1"/>
</dbReference>
<proteinExistence type="predicted"/>
<dbReference type="EMBL" id="JACSQQ010000027">
    <property type="protein sequence ID" value="MBD7951664.1"/>
    <property type="molecule type" value="Genomic_DNA"/>
</dbReference>
<reference evidence="1 2" key="1">
    <citation type="submission" date="2020-08" db="EMBL/GenBank/DDBJ databases">
        <title>A Genomic Blueprint of the Chicken Gut Microbiome.</title>
        <authorList>
            <person name="Gilroy R."/>
            <person name="Ravi A."/>
            <person name="Getino M."/>
            <person name="Pursley I."/>
            <person name="Horton D.L."/>
            <person name="Alikhan N.-F."/>
            <person name="Baker D."/>
            <person name="Gharbi K."/>
            <person name="Hall N."/>
            <person name="Watson M."/>
            <person name="Adriaenssens E.M."/>
            <person name="Foster-Nyarko E."/>
            <person name="Jarju S."/>
            <person name="Secka A."/>
            <person name="Antonio M."/>
            <person name="Oren A."/>
            <person name="Chaudhuri R."/>
            <person name="La Ragione R.M."/>
            <person name="Hildebrand F."/>
            <person name="Pallen M.J."/>
        </authorList>
    </citation>
    <scope>NUCLEOTIDE SEQUENCE [LARGE SCALE GENOMIC DNA]</scope>
    <source>
        <strain evidence="1 2">Sa4CUA1</strain>
    </source>
</reference>
<name>A0ABR8RV44_9CELL</name>
<evidence type="ECO:0000313" key="2">
    <source>
        <dbReference type="Proteomes" id="UP000641803"/>
    </source>
</evidence>
<comment type="caution">
    <text evidence="1">The sequence shown here is derived from an EMBL/GenBank/DDBJ whole genome shotgun (WGS) entry which is preliminary data.</text>
</comment>
<protein>
    <submittedName>
        <fullName evidence="1">Transcriptional regulator</fullName>
    </submittedName>
</protein>
<dbReference type="Proteomes" id="UP000641803">
    <property type="component" value="Unassembled WGS sequence"/>
</dbReference>
<organism evidence="1 2">
    <name type="scientific">Oerskovia rustica</name>
    <dbReference type="NCBI Taxonomy" id="2762237"/>
    <lineage>
        <taxon>Bacteria</taxon>
        <taxon>Bacillati</taxon>
        <taxon>Actinomycetota</taxon>
        <taxon>Actinomycetes</taxon>
        <taxon>Micrococcales</taxon>
        <taxon>Cellulomonadaceae</taxon>
        <taxon>Oerskovia</taxon>
    </lineage>
</organism>
<accession>A0ABR8RV44</accession>
<evidence type="ECO:0000313" key="1">
    <source>
        <dbReference type="EMBL" id="MBD7951664.1"/>
    </source>
</evidence>
<keyword evidence="2" id="KW-1185">Reference proteome</keyword>
<sequence length="211" mass="23151">MTQDSPVDLLVLHAVRVCGYADSATLARRFDLDPAETDELLGDFEAYGWVQRSAFADLSGWSLTEAGRGEDERRLAAELAATGRADDVRDAYREFLPLNARLQRACTDWQLRPVPGARLAPNDHADPAWDADVLDELAAIGDALAPLAHRLGDVLARFGGYHDRYSTALRRARAGEGGWVDGTDVDSCHRVWFELHEDLVATLGLDRGAAH</sequence>